<evidence type="ECO:0000313" key="3">
    <source>
        <dbReference type="Proteomes" id="UP000485058"/>
    </source>
</evidence>
<dbReference type="Proteomes" id="UP000485058">
    <property type="component" value="Unassembled WGS sequence"/>
</dbReference>
<feature type="non-terminal residue" evidence="2">
    <location>
        <position position="121"/>
    </location>
</feature>
<dbReference type="EMBL" id="BLLF01003950">
    <property type="protein sequence ID" value="GFH28599.1"/>
    <property type="molecule type" value="Genomic_DNA"/>
</dbReference>
<dbReference type="GO" id="GO:0005524">
    <property type="term" value="F:ATP binding"/>
    <property type="evidence" value="ECO:0007669"/>
    <property type="project" value="UniProtKB-UniRule"/>
</dbReference>
<dbReference type="PROSITE" id="PS00107">
    <property type="entry name" value="PROTEIN_KINASE_ATP"/>
    <property type="match status" value="1"/>
</dbReference>
<protein>
    <submittedName>
        <fullName evidence="2">Uncharacterized protein</fullName>
    </submittedName>
</protein>
<feature type="binding site" evidence="1">
    <location>
        <position position="118"/>
    </location>
    <ligand>
        <name>ATP</name>
        <dbReference type="ChEBI" id="CHEBI:30616"/>
    </ligand>
</feature>
<name>A0A6A0A7H8_HAELA</name>
<keyword evidence="3" id="KW-1185">Reference proteome</keyword>
<reference evidence="2 3" key="1">
    <citation type="submission" date="2020-02" db="EMBL/GenBank/DDBJ databases">
        <title>Draft genome sequence of Haematococcus lacustris strain NIES-144.</title>
        <authorList>
            <person name="Morimoto D."/>
            <person name="Nakagawa S."/>
            <person name="Yoshida T."/>
            <person name="Sawayama S."/>
        </authorList>
    </citation>
    <scope>NUCLEOTIDE SEQUENCE [LARGE SCALE GENOMIC DNA]</scope>
    <source>
        <strain evidence="2 3">NIES-144</strain>
    </source>
</reference>
<evidence type="ECO:0000256" key="1">
    <source>
        <dbReference type="PROSITE-ProRule" id="PRU10141"/>
    </source>
</evidence>
<comment type="caution">
    <text evidence="2">The sequence shown here is derived from an EMBL/GenBank/DDBJ whole genome shotgun (WGS) entry which is preliminary data.</text>
</comment>
<dbReference type="AlphaFoldDB" id="A0A6A0A7H8"/>
<keyword evidence="1" id="KW-0547">Nucleotide-binding</keyword>
<sequence>QSTQPDTPSSGVNRHFSRTGKADGIAWTAAGMLLCKPVFSGKIKEAIADDKLVHKFLRDEWVATINSSVRSYRHDQFLSDRYNIDYNQPLGTGLFAVVLRAEERSTKASSMTRELARKAGC</sequence>
<gene>
    <name evidence="2" type="ORF">HaLaN_27116</name>
</gene>
<evidence type="ECO:0000313" key="2">
    <source>
        <dbReference type="EMBL" id="GFH28599.1"/>
    </source>
</evidence>
<proteinExistence type="predicted"/>
<keyword evidence="1" id="KW-0067">ATP-binding</keyword>
<dbReference type="InterPro" id="IPR017441">
    <property type="entry name" value="Protein_kinase_ATP_BS"/>
</dbReference>
<organism evidence="2 3">
    <name type="scientific">Haematococcus lacustris</name>
    <name type="common">Green alga</name>
    <name type="synonym">Haematococcus pluvialis</name>
    <dbReference type="NCBI Taxonomy" id="44745"/>
    <lineage>
        <taxon>Eukaryota</taxon>
        <taxon>Viridiplantae</taxon>
        <taxon>Chlorophyta</taxon>
        <taxon>core chlorophytes</taxon>
        <taxon>Chlorophyceae</taxon>
        <taxon>CS clade</taxon>
        <taxon>Chlamydomonadales</taxon>
        <taxon>Haematococcaceae</taxon>
        <taxon>Haematococcus</taxon>
    </lineage>
</organism>
<feature type="non-terminal residue" evidence="2">
    <location>
        <position position="1"/>
    </location>
</feature>
<accession>A0A6A0A7H8</accession>